<dbReference type="EMBL" id="SMKP01000144">
    <property type="protein sequence ID" value="TDD14589.1"/>
    <property type="molecule type" value="Genomic_DNA"/>
</dbReference>
<evidence type="ECO:0000259" key="1">
    <source>
        <dbReference type="Pfam" id="PF01370"/>
    </source>
</evidence>
<dbReference type="InterPro" id="IPR050177">
    <property type="entry name" value="Lipid_A_modif_metabolic_enz"/>
</dbReference>
<dbReference type="Proteomes" id="UP000294543">
    <property type="component" value="Unassembled WGS sequence"/>
</dbReference>
<organism evidence="2 3">
    <name type="scientific">Nonomuraea diastatica</name>
    <dbReference type="NCBI Taxonomy" id="1848329"/>
    <lineage>
        <taxon>Bacteria</taxon>
        <taxon>Bacillati</taxon>
        <taxon>Actinomycetota</taxon>
        <taxon>Actinomycetes</taxon>
        <taxon>Streptosporangiales</taxon>
        <taxon>Streptosporangiaceae</taxon>
        <taxon>Nonomuraea</taxon>
    </lineage>
</organism>
<dbReference type="PANTHER" id="PTHR43245">
    <property type="entry name" value="BIFUNCTIONAL POLYMYXIN RESISTANCE PROTEIN ARNA"/>
    <property type="match status" value="1"/>
</dbReference>
<dbReference type="PANTHER" id="PTHR43245:SF13">
    <property type="entry name" value="UDP-D-APIOSE_UDP-D-XYLOSE SYNTHASE 2"/>
    <property type="match status" value="1"/>
</dbReference>
<accession>A0A4R4W7D2</accession>
<feature type="domain" description="NAD-dependent epimerase/dehydratase" evidence="1">
    <location>
        <begin position="3"/>
        <end position="214"/>
    </location>
</feature>
<evidence type="ECO:0000313" key="2">
    <source>
        <dbReference type="EMBL" id="TDD14589.1"/>
    </source>
</evidence>
<dbReference type="Gene3D" id="3.40.50.720">
    <property type="entry name" value="NAD(P)-binding Rossmann-like Domain"/>
    <property type="match status" value="1"/>
</dbReference>
<gene>
    <name evidence="2" type="ORF">E1294_37065</name>
</gene>
<comment type="caution">
    <text evidence="2">The sequence shown here is derived from an EMBL/GenBank/DDBJ whole genome shotgun (WGS) entry which is preliminary data.</text>
</comment>
<dbReference type="InterPro" id="IPR036291">
    <property type="entry name" value="NAD(P)-bd_dom_sf"/>
</dbReference>
<evidence type="ECO:0000313" key="3">
    <source>
        <dbReference type="Proteomes" id="UP000294543"/>
    </source>
</evidence>
<dbReference type="Pfam" id="PF01370">
    <property type="entry name" value="Epimerase"/>
    <property type="match status" value="1"/>
</dbReference>
<dbReference type="InterPro" id="IPR001509">
    <property type="entry name" value="Epimerase_deHydtase"/>
</dbReference>
<dbReference type="AlphaFoldDB" id="A0A4R4W7D2"/>
<dbReference type="OrthoDB" id="7941246at2"/>
<dbReference type="SUPFAM" id="SSF51735">
    <property type="entry name" value="NAD(P)-binding Rossmann-fold domains"/>
    <property type="match status" value="1"/>
</dbReference>
<protein>
    <submittedName>
        <fullName evidence="2">NAD-dependent epimerase/dehydratase family protein</fullName>
    </submittedName>
</protein>
<proteinExistence type="predicted"/>
<reference evidence="2 3" key="1">
    <citation type="submission" date="2019-03" db="EMBL/GenBank/DDBJ databases">
        <title>Draft genome sequences of novel Actinobacteria.</title>
        <authorList>
            <person name="Sahin N."/>
            <person name="Ay H."/>
            <person name="Saygin H."/>
        </authorList>
    </citation>
    <scope>NUCLEOTIDE SEQUENCE [LARGE SCALE GENOMIC DNA]</scope>
    <source>
        <strain evidence="2 3">KC712</strain>
    </source>
</reference>
<keyword evidence="3" id="KW-1185">Reference proteome</keyword>
<name>A0A4R4W7D2_9ACTN</name>
<sequence>MRILVLGGTRFVGRAIVDALSGDHEVSVLNRATRPLWDRRLTQVVADRTDAGQMRRALGGAFYDAVVDVSGTEPVHVSNVIRALPRGDGLRYVYISSAAVYNRLSADPPFAEEDRADGDAIWDGYGEAKAACETLLRDAFPSGALTILRPPYVYGPHNAEQREQFLWARMISGRPVLVPGDGGTRIQFIDARALARIVVTACEGRLVPDVYNVGEHATYSFLEYLRILARVAEVTPRLEMVTDTSISPRDYFPFRDVELTLEVSRLAAAGVTEGLPLTEGLAETLAWFRRYGDLKHVPAP</sequence>